<dbReference type="Proteomes" id="UP000316706">
    <property type="component" value="Unassembled WGS sequence"/>
</dbReference>
<feature type="compositionally biased region" description="Low complexity" evidence="1">
    <location>
        <begin position="248"/>
        <end position="258"/>
    </location>
</feature>
<evidence type="ECO:0000313" key="2">
    <source>
        <dbReference type="EMBL" id="TQM68667.1"/>
    </source>
</evidence>
<gene>
    <name evidence="2" type="ORF">FHX41_2318</name>
</gene>
<proteinExistence type="predicted"/>
<name>A0A543IDL3_9ACTN</name>
<evidence type="ECO:0000313" key="3">
    <source>
        <dbReference type="Proteomes" id="UP000316706"/>
    </source>
</evidence>
<dbReference type="EMBL" id="VFPO01000001">
    <property type="protein sequence ID" value="TQM68667.1"/>
    <property type="molecule type" value="Genomic_DNA"/>
</dbReference>
<feature type="compositionally biased region" description="Basic and acidic residues" evidence="1">
    <location>
        <begin position="210"/>
        <end position="221"/>
    </location>
</feature>
<dbReference type="AlphaFoldDB" id="A0A543IDL3"/>
<accession>A0A543IDL3</accession>
<sequence length="274" mass="28428">MTWLSQGIINDLCATAAAHEAAAEKAGEALETHRKAAFAARDELHRHRGLAAEAKFLLTIAHGSAPVPVPGQIREVDDEHEGLGLAIGSLRMALPPDASPEQLGRLAESMRALYAAAHVVALHADSRARALSPGSPPAPEPEAPPPVPRAFAPLIGTRVRVEGTDGSSRVGVLGSVEGGQITLLDRDGVPFAWRLLDDVASVLPVLPDENGDRPAAEREEGAPPAEEPPAEGPREEEPAEGEPEPGEGDAPAAAAARPLVAQGAGPDRPPEEAR</sequence>
<protein>
    <submittedName>
        <fullName evidence="2">Uncharacterized protein</fullName>
    </submittedName>
</protein>
<evidence type="ECO:0000256" key="1">
    <source>
        <dbReference type="SAM" id="MobiDB-lite"/>
    </source>
</evidence>
<feature type="compositionally biased region" description="Acidic residues" evidence="1">
    <location>
        <begin position="237"/>
        <end position="247"/>
    </location>
</feature>
<feature type="region of interest" description="Disordered" evidence="1">
    <location>
        <begin position="205"/>
        <end position="274"/>
    </location>
</feature>
<feature type="compositionally biased region" description="Pro residues" evidence="1">
    <location>
        <begin position="134"/>
        <end position="148"/>
    </location>
</feature>
<comment type="caution">
    <text evidence="2">The sequence shown here is derived from an EMBL/GenBank/DDBJ whole genome shotgun (WGS) entry which is preliminary data.</text>
</comment>
<keyword evidence="3" id="KW-1185">Reference proteome</keyword>
<reference evidence="2 3" key="1">
    <citation type="submission" date="2019-06" db="EMBL/GenBank/DDBJ databases">
        <title>Sequencing the genomes of 1000 actinobacteria strains.</title>
        <authorList>
            <person name="Klenk H.-P."/>
        </authorList>
    </citation>
    <scope>NUCLEOTIDE SEQUENCE [LARGE SCALE GENOMIC DNA]</scope>
    <source>
        <strain evidence="2 3">DSM 45043</strain>
    </source>
</reference>
<feature type="region of interest" description="Disordered" evidence="1">
    <location>
        <begin position="128"/>
        <end position="150"/>
    </location>
</feature>
<dbReference type="RefSeq" id="WP_185758784.1">
    <property type="nucleotide sequence ID" value="NZ_VFPO01000001.1"/>
</dbReference>
<organism evidence="2 3">
    <name type="scientific">Actinomadura hallensis</name>
    <dbReference type="NCBI Taxonomy" id="337895"/>
    <lineage>
        <taxon>Bacteria</taxon>
        <taxon>Bacillati</taxon>
        <taxon>Actinomycetota</taxon>
        <taxon>Actinomycetes</taxon>
        <taxon>Streptosporangiales</taxon>
        <taxon>Thermomonosporaceae</taxon>
        <taxon>Actinomadura</taxon>
    </lineage>
</organism>